<feature type="region of interest" description="Disordered" evidence="1">
    <location>
        <begin position="1"/>
        <end position="30"/>
    </location>
</feature>
<dbReference type="PANTHER" id="PTHR30050">
    <property type="entry name" value="CHROMOSOMAL REPLICATION INITIATOR PROTEIN DNAA"/>
    <property type="match status" value="1"/>
</dbReference>
<feature type="domain" description="AAA+ ATPase" evidence="2">
    <location>
        <begin position="94"/>
        <end position="217"/>
    </location>
</feature>
<dbReference type="Gene3D" id="3.40.50.300">
    <property type="entry name" value="P-loop containing nucleotide triphosphate hydrolases"/>
    <property type="match status" value="1"/>
</dbReference>
<dbReference type="InterPro" id="IPR002611">
    <property type="entry name" value="IstB_ATP-bd"/>
</dbReference>
<dbReference type="AlphaFoldDB" id="X1SSF7"/>
<dbReference type="PANTHER" id="PTHR30050:SF4">
    <property type="entry name" value="ATP-BINDING PROTEIN RV3427C IN INSERTION SEQUENCE-RELATED"/>
    <property type="match status" value="1"/>
</dbReference>
<evidence type="ECO:0000313" key="3">
    <source>
        <dbReference type="EMBL" id="GAI70764.1"/>
    </source>
</evidence>
<evidence type="ECO:0000256" key="1">
    <source>
        <dbReference type="SAM" id="MobiDB-lite"/>
    </source>
</evidence>
<feature type="compositionally biased region" description="Basic and acidic residues" evidence="1">
    <location>
        <begin position="1"/>
        <end position="13"/>
    </location>
</feature>
<proteinExistence type="predicted"/>
<organism evidence="3">
    <name type="scientific">marine sediment metagenome</name>
    <dbReference type="NCBI Taxonomy" id="412755"/>
    <lineage>
        <taxon>unclassified sequences</taxon>
        <taxon>metagenomes</taxon>
        <taxon>ecological metagenomes</taxon>
    </lineage>
</organism>
<dbReference type="GO" id="GO:0006260">
    <property type="term" value="P:DNA replication"/>
    <property type="evidence" value="ECO:0007669"/>
    <property type="project" value="TreeGrafter"/>
</dbReference>
<reference evidence="3" key="1">
    <citation type="journal article" date="2014" name="Front. Microbiol.">
        <title>High frequency of phylogenetically diverse reductive dehalogenase-homologous genes in deep subseafloor sedimentary metagenomes.</title>
        <authorList>
            <person name="Kawai M."/>
            <person name="Futagami T."/>
            <person name="Toyoda A."/>
            <person name="Takaki Y."/>
            <person name="Nishi S."/>
            <person name="Hori S."/>
            <person name="Arai W."/>
            <person name="Tsubouchi T."/>
            <person name="Morono Y."/>
            <person name="Uchiyama I."/>
            <person name="Ito T."/>
            <person name="Fujiyama A."/>
            <person name="Inagaki F."/>
            <person name="Takami H."/>
        </authorList>
    </citation>
    <scope>NUCLEOTIDE SEQUENCE</scope>
    <source>
        <strain evidence="3">Expedition CK06-06</strain>
    </source>
</reference>
<dbReference type="Pfam" id="PF01695">
    <property type="entry name" value="IstB_IS21"/>
    <property type="match status" value="1"/>
</dbReference>
<dbReference type="InterPro" id="IPR003593">
    <property type="entry name" value="AAA+_ATPase"/>
</dbReference>
<comment type="caution">
    <text evidence="3">The sequence shown here is derived from an EMBL/GenBank/DDBJ whole genome shotgun (WGS) entry which is preliminary data.</text>
</comment>
<dbReference type="SUPFAM" id="SSF52540">
    <property type="entry name" value="P-loop containing nucleoside triphosphate hydrolases"/>
    <property type="match status" value="1"/>
</dbReference>
<name>X1SSF7_9ZZZZ</name>
<dbReference type="InterPro" id="IPR027417">
    <property type="entry name" value="P-loop_NTPase"/>
</dbReference>
<dbReference type="EMBL" id="BARW01000899">
    <property type="protein sequence ID" value="GAI70764.1"/>
    <property type="molecule type" value="Genomic_DNA"/>
</dbReference>
<dbReference type="GO" id="GO:0005524">
    <property type="term" value="F:ATP binding"/>
    <property type="evidence" value="ECO:0007669"/>
    <property type="project" value="InterPro"/>
</dbReference>
<evidence type="ECO:0000259" key="2">
    <source>
        <dbReference type="SMART" id="SM00382"/>
    </source>
</evidence>
<sequence length="219" mass="24966">MSKLKVKEPKSTPEKTSVAEPGSPYDFLGRGPRIKRLTTWEPERWEKARDSSAAGLSPLTRESMRFQTWEDRGIYSVACAYYAAKDMARGNLSRGNFLVLAGPTGTGKTHLALAIGWEWFDDGFNVLFTRVDDLVDWLRQGYDDGTYHKRFESIRRRQMLILDDLGTEQTKGWAGERLDRIVDWRYINRLPLVVTTNVLSEDLADRVASRLADKSCSVV</sequence>
<dbReference type="CDD" id="cd00009">
    <property type="entry name" value="AAA"/>
    <property type="match status" value="1"/>
</dbReference>
<protein>
    <recommendedName>
        <fullName evidence="2">AAA+ ATPase domain-containing protein</fullName>
    </recommendedName>
</protein>
<gene>
    <name evidence="3" type="ORF">S12H4_03269</name>
</gene>
<accession>X1SSF7</accession>
<feature type="non-terminal residue" evidence="3">
    <location>
        <position position="219"/>
    </location>
</feature>
<dbReference type="SMART" id="SM00382">
    <property type="entry name" value="AAA"/>
    <property type="match status" value="1"/>
</dbReference>